<dbReference type="GO" id="GO:0012505">
    <property type="term" value="C:endomembrane system"/>
    <property type="evidence" value="ECO:0007669"/>
    <property type="project" value="TreeGrafter"/>
</dbReference>
<evidence type="ECO:0000256" key="1">
    <source>
        <dbReference type="ARBA" id="ARBA00009191"/>
    </source>
</evidence>
<dbReference type="RefSeq" id="XP_035449726.2">
    <property type="nucleotide sequence ID" value="XM_035593833.2"/>
</dbReference>
<feature type="domain" description="Strictosidine synthase conserved region" evidence="6">
    <location>
        <begin position="175"/>
        <end position="260"/>
    </location>
</feature>
<keyword evidence="5" id="KW-0812">Transmembrane</keyword>
<evidence type="ECO:0000313" key="7">
    <source>
        <dbReference type="Proteomes" id="UP000829999"/>
    </source>
</evidence>
<keyword evidence="3" id="KW-0325">Glycoprotein</keyword>
<dbReference type="InterPro" id="IPR018119">
    <property type="entry name" value="Strictosidine_synth_cons-reg"/>
</dbReference>
<dbReference type="Pfam" id="PF03088">
    <property type="entry name" value="Str_synth"/>
    <property type="match status" value="1"/>
</dbReference>
<feature type="compositionally biased region" description="Pro residues" evidence="4">
    <location>
        <begin position="474"/>
        <end position="564"/>
    </location>
</feature>
<evidence type="ECO:0000313" key="8">
    <source>
        <dbReference type="RefSeq" id="XP_035449726.2"/>
    </source>
</evidence>
<keyword evidence="2" id="KW-0597">Phosphoprotein</keyword>
<keyword evidence="7" id="KW-1185">Reference proteome</keyword>
<feature type="compositionally biased region" description="Pro residues" evidence="4">
    <location>
        <begin position="578"/>
        <end position="628"/>
    </location>
</feature>
<evidence type="ECO:0000259" key="6">
    <source>
        <dbReference type="Pfam" id="PF03088"/>
    </source>
</evidence>
<keyword evidence="5" id="KW-0472">Membrane</keyword>
<evidence type="ECO:0000256" key="5">
    <source>
        <dbReference type="SAM" id="Phobius"/>
    </source>
</evidence>
<dbReference type="GO" id="GO:0016787">
    <property type="term" value="F:hydrolase activity"/>
    <property type="evidence" value="ECO:0007669"/>
    <property type="project" value="TreeGrafter"/>
</dbReference>
<dbReference type="PANTHER" id="PTHR10426">
    <property type="entry name" value="STRICTOSIDINE SYNTHASE-RELATED"/>
    <property type="match status" value="1"/>
</dbReference>
<dbReference type="InterPro" id="IPR011042">
    <property type="entry name" value="6-blade_b-propeller_TolB-like"/>
</dbReference>
<dbReference type="OrthoDB" id="5307922at2759"/>
<reference evidence="8" key="1">
    <citation type="submission" date="2025-08" db="UniProtKB">
        <authorList>
            <consortium name="RefSeq"/>
        </authorList>
    </citation>
    <scope>IDENTIFICATION</scope>
    <source>
        <tissue evidence="8">Whole larval tissue</tissue>
    </source>
</reference>
<comment type="similarity">
    <text evidence="1">Belongs to the strictosidine synthase family.</text>
</comment>
<evidence type="ECO:0000256" key="2">
    <source>
        <dbReference type="ARBA" id="ARBA00022553"/>
    </source>
</evidence>
<dbReference type="GeneID" id="118275760"/>
<protein>
    <submittedName>
        <fullName evidence="8">Adipocyte plasma membrane-associated protein Hemomucin-like</fullName>
    </submittedName>
</protein>
<dbReference type="PRINTS" id="PR01217">
    <property type="entry name" value="PRICHEXTENSN"/>
</dbReference>
<feature type="region of interest" description="Disordered" evidence="4">
    <location>
        <begin position="419"/>
        <end position="694"/>
    </location>
</feature>
<evidence type="ECO:0000256" key="4">
    <source>
        <dbReference type="SAM" id="MobiDB-lite"/>
    </source>
</evidence>
<proteinExistence type="inferred from homology"/>
<dbReference type="AlphaFoldDB" id="A0A9R0EPE1"/>
<dbReference type="Gene3D" id="2.120.10.30">
    <property type="entry name" value="TolB, C-terminal domain"/>
    <property type="match status" value="1"/>
</dbReference>
<evidence type="ECO:0000256" key="3">
    <source>
        <dbReference type="ARBA" id="ARBA00023180"/>
    </source>
</evidence>
<feature type="compositionally biased region" description="Basic and acidic residues" evidence="4">
    <location>
        <begin position="565"/>
        <end position="575"/>
    </location>
</feature>
<gene>
    <name evidence="8" type="primary">LOC118275760</name>
</gene>
<dbReference type="Proteomes" id="UP000829999">
    <property type="component" value="Chromosome 8"/>
</dbReference>
<organism evidence="7 8">
    <name type="scientific">Spodoptera frugiperda</name>
    <name type="common">Fall armyworm</name>
    <dbReference type="NCBI Taxonomy" id="7108"/>
    <lineage>
        <taxon>Eukaryota</taxon>
        <taxon>Metazoa</taxon>
        <taxon>Ecdysozoa</taxon>
        <taxon>Arthropoda</taxon>
        <taxon>Hexapoda</taxon>
        <taxon>Insecta</taxon>
        <taxon>Pterygota</taxon>
        <taxon>Neoptera</taxon>
        <taxon>Endopterygota</taxon>
        <taxon>Lepidoptera</taxon>
        <taxon>Glossata</taxon>
        <taxon>Ditrysia</taxon>
        <taxon>Noctuoidea</taxon>
        <taxon>Noctuidae</taxon>
        <taxon>Amphipyrinae</taxon>
        <taxon>Spodoptera</taxon>
    </lineage>
</organism>
<dbReference type="Pfam" id="PF20067">
    <property type="entry name" value="SSL_N"/>
    <property type="match status" value="1"/>
</dbReference>
<feature type="transmembrane region" description="Helical" evidence="5">
    <location>
        <begin position="12"/>
        <end position="32"/>
    </location>
</feature>
<sequence>MGFIFNLIKRLFTITIKTVFFLVLLSAVIVLIPNFPPYTKFTSIEIQSPQPRVGPLATNGALNNGGKLYSGKLLGPEAFQLYKGEVYTGLATGEIVKLTPQGHVTFVTKIGEPCSGLAYEHICGRPLGFVIDKDGNLYVADAYYGIWKVNVNTNKKQLLVSPRVSIQDRLPKLFNSVALAKNGDLYWTDSSSDFELKDGVISSMCDPSGRLFHYDAAKNQSKVLLDDLWFANGVVVSPNNDFVVVCETFRSRLMKYYLSGPKKGQSEVFADGLPGTPDNARPLPDGSGILVALYTVFEEDRPPLTKLMAAAPLFRKLVARLHRLVEIPFEYLNSLSPNIIFEEILYNIGHFKTLSGLTPPMAGLVQLDWNGNVVAAYYNTDKSLGHISDAIVFNGKLYMGSPHLQDYVGAVPAPPQLKKAFESSKQTESPKVETKPVQQPPVKKTEEKPKAAPKPQEPKPTTTPPPKPAEKKTTPPPKPAEKTTPPPTKPVEKTTPPPPKPVEKTTPPPPKPVEKTTPPPPKPVEKTTPPPPKPAEKTPPPKPAQKTPPPPPKPAEKTPPPPPKPVEKTPPKPVEKVTPPPPKPAEKVTPPPPKVAEKTTPPPPKPAAKASPPPKAAEKPSPPPPKPAPKAAEKPSSPPPKAAEPKKEEPKVQTAEPKPKPIKEEIPSDTIKPTKETLKVIKKDGPAEIHVPAQ</sequence>
<keyword evidence="5" id="KW-1133">Transmembrane helix</keyword>
<feature type="compositionally biased region" description="Basic and acidic residues" evidence="4">
    <location>
        <begin position="643"/>
        <end position="687"/>
    </location>
</feature>
<accession>A0A9R0EPE1</accession>
<dbReference type="PANTHER" id="PTHR10426:SF88">
    <property type="entry name" value="ADIPOCYTE PLASMA MEMBRANE-ASSOCIATED PROTEIN HEMOMUCIN-RELATED"/>
    <property type="match status" value="1"/>
</dbReference>
<dbReference type="SUPFAM" id="SSF63829">
    <property type="entry name" value="Calcium-dependent phosphotriesterase"/>
    <property type="match status" value="1"/>
</dbReference>
<name>A0A9R0EPE1_SPOFR</name>